<evidence type="ECO:0000259" key="1">
    <source>
        <dbReference type="PROSITE" id="PS50943"/>
    </source>
</evidence>
<reference evidence="3" key="1">
    <citation type="journal article" date="2020" name="Microbiol. Resour. Announc.">
        <title>Complete genome sequences of four natural Pseudomonas isolates that catabolize a wide range of aromatic compounds relevant to lignin valorization.</title>
        <authorList>
            <person name="Hatmaker E.A."/>
            <person name="Presley G."/>
            <person name="Cannon O."/>
            <person name="Guss A.M."/>
            <person name="Elkins J.G."/>
        </authorList>
    </citation>
    <scope>NUCLEOTIDE SEQUENCE [LARGE SCALE GENOMIC DNA]</scope>
    <source>
        <strain evidence="3">H1F5C</strain>
    </source>
</reference>
<organism evidence="2 3">
    <name type="scientific">Pseudomonas protegens</name>
    <dbReference type="NCBI Taxonomy" id="380021"/>
    <lineage>
        <taxon>Bacteria</taxon>
        <taxon>Pseudomonadati</taxon>
        <taxon>Pseudomonadota</taxon>
        <taxon>Gammaproteobacteria</taxon>
        <taxon>Pseudomonadales</taxon>
        <taxon>Pseudomonadaceae</taxon>
        <taxon>Pseudomonas</taxon>
    </lineage>
</organism>
<dbReference type="AlphaFoldDB" id="A0A7G7XCW3"/>
<accession>A0A7G7XCW3</accession>
<dbReference type="Gene3D" id="1.10.260.40">
    <property type="entry name" value="lambda repressor-like DNA-binding domains"/>
    <property type="match status" value="1"/>
</dbReference>
<dbReference type="CDD" id="cd00093">
    <property type="entry name" value="HTH_XRE"/>
    <property type="match status" value="1"/>
</dbReference>
<dbReference type="SMART" id="SM00530">
    <property type="entry name" value="HTH_XRE"/>
    <property type="match status" value="1"/>
</dbReference>
<feature type="domain" description="HTH cro/C1-type" evidence="1">
    <location>
        <begin position="42"/>
        <end position="86"/>
    </location>
</feature>
<dbReference type="PROSITE" id="PS50943">
    <property type="entry name" value="HTH_CROC1"/>
    <property type="match status" value="1"/>
</dbReference>
<name>A0A7G7XCW3_9PSED</name>
<evidence type="ECO:0000313" key="2">
    <source>
        <dbReference type="EMBL" id="QNH77808.1"/>
    </source>
</evidence>
<dbReference type="GO" id="GO:0003677">
    <property type="term" value="F:DNA binding"/>
    <property type="evidence" value="ECO:0007669"/>
    <property type="project" value="InterPro"/>
</dbReference>
<dbReference type="EMBL" id="CP060201">
    <property type="protein sequence ID" value="QNH77808.1"/>
    <property type="molecule type" value="Genomic_DNA"/>
</dbReference>
<gene>
    <name evidence="2" type="ORF">GGI48_01025</name>
</gene>
<dbReference type="RefSeq" id="WP_179596378.1">
    <property type="nucleotide sequence ID" value="NZ_CP060201.1"/>
</dbReference>
<protein>
    <submittedName>
        <fullName evidence="2">Helix-turn-helix transcriptional regulator</fullName>
    </submittedName>
</protein>
<evidence type="ECO:0000313" key="3">
    <source>
        <dbReference type="Proteomes" id="UP000515277"/>
    </source>
</evidence>
<dbReference type="InterPro" id="IPR001387">
    <property type="entry name" value="Cro/C1-type_HTH"/>
</dbReference>
<dbReference type="InterPro" id="IPR010982">
    <property type="entry name" value="Lambda_DNA-bd_dom_sf"/>
</dbReference>
<dbReference type="SUPFAM" id="SSF47413">
    <property type="entry name" value="lambda repressor-like DNA-binding domains"/>
    <property type="match status" value="1"/>
</dbReference>
<dbReference type="Proteomes" id="UP000515277">
    <property type="component" value="Chromosome"/>
</dbReference>
<proteinExistence type="predicted"/>
<dbReference type="Pfam" id="PF13560">
    <property type="entry name" value="HTH_31"/>
    <property type="match status" value="1"/>
</dbReference>
<sequence length="171" mass="18227">MGGHGGGSCDAKIIAVCLNDFVIYTSHSQGIFVINTSPFVRLKEERKRLKLTQAAAGAVAGVTRETWSRYESGALSPGMEALEAFALAGADVQFVLTGVRGSTPPSTRERLFLDQFRRSPEDRQDEALRVLLGAQSSAAAQHTFQSVGQYIHGSVDQSGLTLNVGGSKGKK</sequence>